<keyword evidence="5" id="KW-1185">Reference proteome</keyword>
<feature type="region of interest" description="Disordered" evidence="1">
    <location>
        <begin position="470"/>
        <end position="496"/>
    </location>
</feature>
<feature type="domain" description="DUF6532" evidence="3">
    <location>
        <begin position="644"/>
        <end position="855"/>
    </location>
</feature>
<feature type="region of interest" description="Disordered" evidence="1">
    <location>
        <begin position="171"/>
        <end position="307"/>
    </location>
</feature>
<dbReference type="InterPro" id="IPR045341">
    <property type="entry name" value="DUF6532"/>
</dbReference>
<evidence type="ECO:0000313" key="4">
    <source>
        <dbReference type="EMBL" id="KAE9383507.1"/>
    </source>
</evidence>
<evidence type="ECO:0000256" key="1">
    <source>
        <dbReference type="SAM" id="MobiDB-lite"/>
    </source>
</evidence>
<keyword evidence="2" id="KW-0812">Transmembrane</keyword>
<dbReference type="EMBL" id="ML770433">
    <property type="protein sequence ID" value="KAE9383507.1"/>
    <property type="molecule type" value="Genomic_DNA"/>
</dbReference>
<proteinExistence type="predicted"/>
<feature type="transmembrane region" description="Helical" evidence="2">
    <location>
        <begin position="1120"/>
        <end position="1139"/>
    </location>
</feature>
<keyword evidence="2" id="KW-1133">Transmembrane helix</keyword>
<protein>
    <recommendedName>
        <fullName evidence="3">DUF6532 domain-containing protein</fullName>
    </recommendedName>
</protein>
<evidence type="ECO:0000256" key="2">
    <source>
        <dbReference type="SAM" id="Phobius"/>
    </source>
</evidence>
<feature type="compositionally biased region" description="Polar residues" evidence="1">
    <location>
        <begin position="618"/>
        <end position="628"/>
    </location>
</feature>
<evidence type="ECO:0000259" key="3">
    <source>
        <dbReference type="Pfam" id="PF20149"/>
    </source>
</evidence>
<feature type="compositionally biased region" description="Basic and acidic residues" evidence="1">
    <location>
        <begin position="206"/>
        <end position="215"/>
    </location>
</feature>
<dbReference type="AlphaFoldDB" id="A0A6A4GDH5"/>
<evidence type="ECO:0000313" key="5">
    <source>
        <dbReference type="Proteomes" id="UP000799118"/>
    </source>
</evidence>
<dbReference type="Pfam" id="PF20149">
    <property type="entry name" value="DUF6532"/>
    <property type="match status" value="1"/>
</dbReference>
<feature type="region of interest" description="Disordered" evidence="1">
    <location>
        <begin position="604"/>
        <end position="628"/>
    </location>
</feature>
<dbReference type="OrthoDB" id="2996367at2759"/>
<feature type="non-terminal residue" evidence="4">
    <location>
        <position position="1183"/>
    </location>
</feature>
<feature type="compositionally biased region" description="Low complexity" evidence="1">
    <location>
        <begin position="555"/>
        <end position="585"/>
    </location>
</feature>
<feature type="region of interest" description="Disordered" evidence="1">
    <location>
        <begin position="64"/>
        <end position="90"/>
    </location>
</feature>
<sequence length="1183" mass="131442">MVKIARQQQWLFADENKLLERKIMLTRLLLELQQQRINQVSQQAFQAADVELKIKEYIYRVKTSSPSNASDAPRSPLTGKGTESDAAGDPLFEEEDWDTDEDAIVTCKDDVTVLDCMHRCIAWIRVAYPSHPKNSIITAHVWFELDPQQALSLSLSLYQVQLFCRMAGRGRARNTQNPPDNQTATGGTSTGRPVRANAGTGGARAQLEKAGEKAASRNQRAAGKKNIEQLDPSQPVNPMAPPQKAPRRRPKTQPPPQAEARPSRSVPEPNMATSIGLAAGQNFGPPNAVVNEPRRSNVSWNGVGGDTAMARTGGRPYDLHYDRSMGDRMGFNTGMGGMQAGGGMGMGMAMGNMGAGMGNMGGGMGNMGRGMGNVGGGMGNMGGGMGRGRVTWAEGWVTWLAVSKVWLEECTKAWMVSPKLWVTVFGGMGGSFNAGTDWTDNNNGMGGGWDEQLILEKVLVKWRSMRVSEGEEEERAQRALQGIEHHQRNRNPRVPDPKVLAYHRQQQLGGLDDDETLQELADDPDADLAEDDEQEDETQRFSVVAAQRRYATTVPQQSQSPAASARSFSAASSGAPSRIPSSSQSKGCISGAFGERNTFKLPQKKSTLGSDLSRHTSKPYSKQTTDPTLQSFYEGSDLRLVKTAIDRLILYLSLEQPFPKFVDNVHKAVFNGFIQEAIQRLSAENVSVTQDTLNKHLPDIGKLLYLTTSTWRGSLKKLAVPIVKARYQLPLGDHEMPQGGHNSQDVVDLGARKVEVLLKDDLYIRDGRDAEGHTNNYTHPAFREIILSFFYSDAHSPARNFNSYFNKKVPDVVLGLVITVVRNCIDEYKYGHRSNIPFSASSYARTYQAVMHGLGQLRKNALHSSKLTTALSLWAAQGCTCLVVLGCASGWWLCIYEIMKEWWHIKHDSEQELCFETGAFYSSPQQSTAIHSSVQRGTLLWALWVLWVLDRAVQLCPVHPVLLMHAQGSKQMMSWAIRVQLVIFDLLSDFLPLLIMQKSTSRFHSDVYPGRWNWPKLWKNHSSYKNLKLFDRNGNFIVDVELLESHGLLFHEYMEFQMNGDGKKQNQKMKEYLDIVMEDKGKFIVDQLVNKHFRAAKDSGIHAHCYSYPYLSPEREPSSLSIPSLLFILAAIHTPLLIQDLAAYAHCYSCPSLSPVCCGYSSLLILGLLSMLTTILISLSFSR</sequence>
<organism evidence="4 5">
    <name type="scientific">Gymnopus androsaceus JB14</name>
    <dbReference type="NCBI Taxonomy" id="1447944"/>
    <lineage>
        <taxon>Eukaryota</taxon>
        <taxon>Fungi</taxon>
        <taxon>Dikarya</taxon>
        <taxon>Basidiomycota</taxon>
        <taxon>Agaricomycotina</taxon>
        <taxon>Agaricomycetes</taxon>
        <taxon>Agaricomycetidae</taxon>
        <taxon>Agaricales</taxon>
        <taxon>Marasmiineae</taxon>
        <taxon>Omphalotaceae</taxon>
        <taxon>Gymnopus</taxon>
    </lineage>
</organism>
<feature type="transmembrane region" description="Helical" evidence="2">
    <location>
        <begin position="874"/>
        <end position="896"/>
    </location>
</feature>
<gene>
    <name evidence="4" type="ORF">BT96DRAFT_951267</name>
</gene>
<reference evidence="4" key="1">
    <citation type="journal article" date="2019" name="Environ. Microbiol.">
        <title>Fungal ecological strategies reflected in gene transcription - a case study of two litter decomposers.</title>
        <authorList>
            <person name="Barbi F."/>
            <person name="Kohler A."/>
            <person name="Barry K."/>
            <person name="Baskaran P."/>
            <person name="Daum C."/>
            <person name="Fauchery L."/>
            <person name="Ihrmark K."/>
            <person name="Kuo A."/>
            <person name="LaButti K."/>
            <person name="Lipzen A."/>
            <person name="Morin E."/>
            <person name="Grigoriev I.V."/>
            <person name="Henrissat B."/>
            <person name="Lindahl B."/>
            <person name="Martin F."/>
        </authorList>
    </citation>
    <scope>NUCLEOTIDE SEQUENCE</scope>
    <source>
        <strain evidence="4">JB14</strain>
    </source>
</reference>
<accession>A0A6A4GDH5</accession>
<feature type="transmembrane region" description="Helical" evidence="2">
    <location>
        <begin position="1159"/>
        <end position="1181"/>
    </location>
</feature>
<feature type="region of interest" description="Disordered" evidence="1">
    <location>
        <begin position="552"/>
        <end position="587"/>
    </location>
</feature>
<name>A0A6A4GDH5_9AGAR</name>
<dbReference type="Proteomes" id="UP000799118">
    <property type="component" value="Unassembled WGS sequence"/>
</dbReference>
<keyword evidence="2" id="KW-0472">Membrane</keyword>
<feature type="compositionally biased region" description="Polar residues" evidence="1">
    <location>
        <begin position="173"/>
        <end position="191"/>
    </location>
</feature>